<gene>
    <name evidence="2" type="ORF">J8273_6079</name>
</gene>
<feature type="domain" description="BTB" evidence="1">
    <location>
        <begin position="32"/>
        <end position="99"/>
    </location>
</feature>
<comment type="caution">
    <text evidence="2">The sequence shown here is derived from an EMBL/GenBank/DDBJ whole genome shotgun (WGS) entry which is preliminary data.</text>
</comment>
<protein>
    <submittedName>
        <fullName evidence="2">BTB/POZ domain</fullName>
    </submittedName>
</protein>
<evidence type="ECO:0000313" key="3">
    <source>
        <dbReference type="Proteomes" id="UP000717585"/>
    </source>
</evidence>
<proteinExistence type="predicted"/>
<dbReference type="InterPro" id="IPR011705">
    <property type="entry name" value="BACK"/>
</dbReference>
<dbReference type="InterPro" id="IPR011333">
    <property type="entry name" value="SKP1/BTB/POZ_sf"/>
</dbReference>
<dbReference type="AlphaFoldDB" id="A0A8J6ARP6"/>
<dbReference type="OrthoDB" id="532951at2759"/>
<dbReference type="PROSITE" id="PS50097">
    <property type="entry name" value="BTB"/>
    <property type="match status" value="1"/>
</dbReference>
<dbReference type="InterPro" id="IPR000210">
    <property type="entry name" value="BTB/POZ_dom"/>
</dbReference>
<dbReference type="EMBL" id="JAHDYR010000036">
    <property type="protein sequence ID" value="KAG9392611.1"/>
    <property type="molecule type" value="Genomic_DNA"/>
</dbReference>
<accession>A0A8J6ARP6</accession>
<evidence type="ECO:0000313" key="2">
    <source>
        <dbReference type="EMBL" id="KAG9392611.1"/>
    </source>
</evidence>
<dbReference type="Gene3D" id="3.30.710.10">
    <property type="entry name" value="Potassium Channel Kv1.1, Chain A"/>
    <property type="match status" value="1"/>
</dbReference>
<name>A0A8J6ARP6_9EUKA</name>
<dbReference type="Proteomes" id="UP000717585">
    <property type="component" value="Unassembled WGS sequence"/>
</dbReference>
<sequence>MSMSMQRRPVEDKTELKFEPTIAVLYNDAATSDHVLIIGGTQYPIHKCILAARFSYFKKLWFSKNSPSNPRDDLSSNPLALVLPLLLEAVYTGSARITAETLPHCMVACAEFGADQAISDALLEHGRKMLSDRTVLQFLKAFQVLNIQTPLIEEAKNVAAKNLEKFLHKHDLWALGVDAVLDLLTRMDNPPLTFASKLWAHALTLSGPDSQYMGADILERWAAQIKDIDPRVVLTLLNRINAVTSPGPYLIRAGSMCIDLLLPDLRRLIDEGAMPGKTPVPPLIQALAGTTFSCVKYISQQALDRGDRFKLIPAFLLAHYLHGLRTLGSSSIPSSMALEVFAPLITTITPPLAPQVLMFYDNIENAADLHELCCQRIIDDFGYYSSPDTWGAMLPLKPSRVVRIVQDGGLVPQDEDQLLDFVVAYMKANTDLDDATIDELWKAVRLPFLSWDTLEGLHSIPRWPQQDVYFAIMSKRKMESDPSAQDARWPVRAERWYP</sequence>
<dbReference type="Pfam" id="PF07707">
    <property type="entry name" value="BACK"/>
    <property type="match status" value="1"/>
</dbReference>
<dbReference type="Pfam" id="PF00651">
    <property type="entry name" value="BTB"/>
    <property type="match status" value="1"/>
</dbReference>
<evidence type="ECO:0000259" key="1">
    <source>
        <dbReference type="PROSITE" id="PS50097"/>
    </source>
</evidence>
<reference evidence="2" key="1">
    <citation type="submission" date="2021-05" db="EMBL/GenBank/DDBJ databases">
        <title>A free-living protist that lacks canonical eukaryotic 1 DNA replication and segregation systems.</title>
        <authorList>
            <person name="Salas-Leiva D.E."/>
            <person name="Tromer E.C."/>
            <person name="Curtis B.A."/>
            <person name="Jerlstrom-Hultqvist J."/>
            <person name="Kolisko M."/>
            <person name="Yi Z."/>
            <person name="Salas-Leiva J.S."/>
            <person name="Gallot-Lavallee L."/>
            <person name="Kops G.J.P.L."/>
            <person name="Archibald J.M."/>
            <person name="Simpson A.G.B."/>
            <person name="Roger A.J."/>
        </authorList>
    </citation>
    <scope>NUCLEOTIDE SEQUENCE</scope>
    <source>
        <strain evidence="2">BICM</strain>
    </source>
</reference>
<organism evidence="2 3">
    <name type="scientific">Carpediemonas membranifera</name>
    <dbReference type="NCBI Taxonomy" id="201153"/>
    <lineage>
        <taxon>Eukaryota</taxon>
        <taxon>Metamonada</taxon>
        <taxon>Carpediemonas-like organisms</taxon>
        <taxon>Carpediemonas</taxon>
    </lineage>
</organism>
<keyword evidence="3" id="KW-1185">Reference proteome</keyword>
<dbReference type="SUPFAM" id="SSF54695">
    <property type="entry name" value="POZ domain"/>
    <property type="match status" value="1"/>
</dbReference>